<feature type="binding site" evidence="12">
    <location>
        <position position="277"/>
    </location>
    <ligand>
        <name>K(+)</name>
        <dbReference type="ChEBI" id="CHEBI:29103"/>
    </ligand>
</feature>
<comment type="catalytic activity">
    <reaction evidence="12">
        <text>D-ribose + ATP = D-ribose 5-phosphate + ADP + H(+)</text>
        <dbReference type="Rhea" id="RHEA:13697"/>
        <dbReference type="ChEBI" id="CHEBI:15378"/>
        <dbReference type="ChEBI" id="CHEBI:30616"/>
        <dbReference type="ChEBI" id="CHEBI:47013"/>
        <dbReference type="ChEBI" id="CHEBI:78346"/>
        <dbReference type="ChEBI" id="CHEBI:456216"/>
        <dbReference type="EC" id="2.7.1.15"/>
    </reaction>
</comment>
<feature type="binding site" evidence="12">
    <location>
        <begin position="214"/>
        <end position="219"/>
    </location>
    <ligand>
        <name>ATP</name>
        <dbReference type="ChEBI" id="CHEBI:30616"/>
    </ligand>
</feature>
<organism evidence="14 15">
    <name type="scientific">Modestobacter caceresii</name>
    <dbReference type="NCBI Taxonomy" id="1522368"/>
    <lineage>
        <taxon>Bacteria</taxon>
        <taxon>Bacillati</taxon>
        <taxon>Actinomycetota</taxon>
        <taxon>Actinomycetes</taxon>
        <taxon>Geodermatophilales</taxon>
        <taxon>Geodermatophilaceae</taxon>
        <taxon>Modestobacter</taxon>
    </lineage>
</organism>
<feature type="active site" description="Proton acceptor" evidence="12">
    <location>
        <position position="247"/>
    </location>
</feature>
<evidence type="ECO:0000256" key="12">
    <source>
        <dbReference type="HAMAP-Rule" id="MF_01987"/>
    </source>
</evidence>
<keyword evidence="4 12" id="KW-0808">Transferase</keyword>
<dbReference type="GO" id="GO:0004747">
    <property type="term" value="F:ribokinase activity"/>
    <property type="evidence" value="ECO:0007669"/>
    <property type="project" value="UniProtKB-UniRule"/>
</dbReference>
<keyword evidence="12" id="KW-0963">Cytoplasm</keyword>
<evidence type="ECO:0000256" key="4">
    <source>
        <dbReference type="ARBA" id="ARBA00022679"/>
    </source>
</evidence>
<reference evidence="14 15" key="1">
    <citation type="submission" date="2014-07" db="EMBL/GenBank/DDBJ databases">
        <title>Biosystematic studies on Modestobacter strains isolated from extreme hyper-arid desert soil and from historic building.</title>
        <authorList>
            <person name="Bukarasam K."/>
            <person name="Bull A."/>
            <person name="Girard G."/>
            <person name="van Wezel G."/>
            <person name="Goodfellow M."/>
        </authorList>
    </citation>
    <scope>NUCLEOTIDE SEQUENCE [LARGE SCALE GENOMIC DNA]</scope>
    <source>
        <strain evidence="14 15">KNN45-2b</strain>
    </source>
</reference>
<dbReference type="PANTHER" id="PTHR10584:SF166">
    <property type="entry name" value="RIBOKINASE"/>
    <property type="match status" value="1"/>
</dbReference>
<dbReference type="InterPro" id="IPR011877">
    <property type="entry name" value="Ribokinase"/>
</dbReference>
<dbReference type="GO" id="GO:0005829">
    <property type="term" value="C:cytosol"/>
    <property type="evidence" value="ECO:0007669"/>
    <property type="project" value="TreeGrafter"/>
</dbReference>
<feature type="binding site" evidence="12">
    <location>
        <begin position="38"/>
        <end position="42"/>
    </location>
    <ligand>
        <name>substrate</name>
    </ligand>
</feature>
<evidence type="ECO:0000256" key="2">
    <source>
        <dbReference type="ARBA" id="ARBA00012035"/>
    </source>
</evidence>
<comment type="cofactor">
    <cofactor evidence="12">
        <name>Mg(2+)</name>
        <dbReference type="ChEBI" id="CHEBI:18420"/>
    </cofactor>
    <text evidence="12">Requires a divalent cation, most likely magnesium in vivo, as an electrophilic catalyst to aid phosphoryl group transfer. It is the chelate of the metal and the nucleotide that is the actual substrate.</text>
</comment>
<comment type="similarity">
    <text evidence="12">Belongs to the carbohydrate kinase PfkB family. Ribokinase subfamily.</text>
</comment>
<name>A0A098Y6K2_9ACTN</name>
<feature type="binding site" evidence="12">
    <location>
        <begin position="10"/>
        <end position="12"/>
    </location>
    <ligand>
        <name>substrate</name>
    </ligand>
</feature>
<dbReference type="Pfam" id="PF00294">
    <property type="entry name" value="PfkB"/>
    <property type="match status" value="1"/>
</dbReference>
<dbReference type="GO" id="GO:0005524">
    <property type="term" value="F:ATP binding"/>
    <property type="evidence" value="ECO:0007669"/>
    <property type="project" value="UniProtKB-UniRule"/>
</dbReference>
<feature type="binding site" evidence="12">
    <location>
        <position position="247"/>
    </location>
    <ligand>
        <name>substrate</name>
    </ligand>
</feature>
<evidence type="ECO:0000313" key="15">
    <source>
        <dbReference type="Proteomes" id="UP000029713"/>
    </source>
</evidence>
<feature type="binding site" evidence="12">
    <location>
        <begin position="246"/>
        <end position="247"/>
    </location>
    <ligand>
        <name>ATP</name>
        <dbReference type="ChEBI" id="CHEBI:30616"/>
    </ligand>
</feature>
<feature type="binding site" evidence="12">
    <location>
        <position position="243"/>
    </location>
    <ligand>
        <name>K(+)</name>
        <dbReference type="ChEBI" id="CHEBI:29103"/>
    </ligand>
</feature>
<comment type="pathway">
    <text evidence="12">Carbohydrate metabolism; D-ribose degradation; D-ribose 5-phosphate from beta-D-ribopyranose: step 2/2.</text>
</comment>
<dbReference type="GO" id="GO:0019303">
    <property type="term" value="P:D-ribose catabolic process"/>
    <property type="evidence" value="ECO:0007669"/>
    <property type="project" value="UniProtKB-UniRule"/>
</dbReference>
<keyword evidence="10 12" id="KW-0630">Potassium</keyword>
<feature type="binding site" evidence="12">
    <location>
        <position position="179"/>
    </location>
    <ligand>
        <name>ATP</name>
        <dbReference type="ChEBI" id="CHEBI:30616"/>
    </ligand>
</feature>
<keyword evidence="6 12" id="KW-0547">Nucleotide-binding</keyword>
<comment type="subcellular location">
    <subcellularLocation>
        <location evidence="12">Cytoplasm</location>
    </subcellularLocation>
</comment>
<dbReference type="CDD" id="cd01174">
    <property type="entry name" value="ribokinase"/>
    <property type="match status" value="1"/>
</dbReference>
<comment type="activity regulation">
    <text evidence="12">Activated by a monovalent cation that binds near, but not in, the active site. The most likely occupant of the site in vivo is potassium. Ion binding induces a conformational change that may alter substrate affinity.</text>
</comment>
<comment type="similarity">
    <text evidence="1">Belongs to the carbohydrate kinase pfkB family.</text>
</comment>
<dbReference type="Gene3D" id="3.40.1190.20">
    <property type="match status" value="1"/>
</dbReference>
<gene>
    <name evidence="12" type="primary">rbsK</name>
    <name evidence="14" type="ORF">IN07_13350</name>
</gene>
<dbReference type="STRING" id="1522368.IN07_13350"/>
<evidence type="ECO:0000256" key="9">
    <source>
        <dbReference type="ARBA" id="ARBA00022842"/>
    </source>
</evidence>
<dbReference type="OrthoDB" id="9775849at2"/>
<dbReference type="Proteomes" id="UP000029713">
    <property type="component" value="Unassembled WGS sequence"/>
</dbReference>
<comment type="function">
    <text evidence="12">Catalyzes the phosphorylation of ribose at O-5 in a reaction requiring ATP and magnesium. The resulting D-ribose-5-phosphate can then be used either for sythesis of nucleotides, histidine, and tryptophan, or as a component of the pentose phosphate pathway.</text>
</comment>
<evidence type="ECO:0000256" key="7">
    <source>
        <dbReference type="ARBA" id="ARBA00022777"/>
    </source>
</evidence>
<evidence type="ECO:0000256" key="8">
    <source>
        <dbReference type="ARBA" id="ARBA00022840"/>
    </source>
</evidence>
<evidence type="ECO:0000256" key="5">
    <source>
        <dbReference type="ARBA" id="ARBA00022723"/>
    </source>
</evidence>
<feature type="binding site" evidence="12">
    <location>
        <position position="241"/>
    </location>
    <ligand>
        <name>K(+)</name>
        <dbReference type="ChEBI" id="CHEBI:29103"/>
    </ligand>
</feature>
<keyword evidence="11 12" id="KW-0119">Carbohydrate metabolism</keyword>
<evidence type="ECO:0000259" key="13">
    <source>
        <dbReference type="Pfam" id="PF00294"/>
    </source>
</evidence>
<proteinExistence type="inferred from homology"/>
<feature type="binding site" evidence="12">
    <location>
        <position position="280"/>
    </location>
    <ligand>
        <name>K(+)</name>
        <dbReference type="ChEBI" id="CHEBI:29103"/>
    </ligand>
</feature>
<comment type="caution">
    <text evidence="12">Lacks conserved residue(s) required for the propagation of feature annotation.</text>
</comment>
<evidence type="ECO:0000256" key="3">
    <source>
        <dbReference type="ARBA" id="ARBA00016943"/>
    </source>
</evidence>
<dbReference type="RefSeq" id="WP_036336325.1">
    <property type="nucleotide sequence ID" value="NZ_JPMX01000058.1"/>
</dbReference>
<dbReference type="GO" id="GO:0046872">
    <property type="term" value="F:metal ion binding"/>
    <property type="evidence" value="ECO:0007669"/>
    <property type="project" value="UniProtKB-KW"/>
</dbReference>
<keyword evidence="7 12" id="KW-0418">Kinase</keyword>
<dbReference type="UniPathway" id="UPA00916">
    <property type="reaction ID" value="UER00889"/>
</dbReference>
<keyword evidence="5 12" id="KW-0479">Metal-binding</keyword>
<protein>
    <recommendedName>
        <fullName evidence="3 12">Ribokinase</fullName>
        <shortName evidence="12">RK</shortName>
        <ecNumber evidence="2 12">2.7.1.15</ecNumber>
    </recommendedName>
</protein>
<keyword evidence="9 12" id="KW-0460">Magnesium</keyword>
<feature type="domain" description="Carbohydrate kinase PfkB" evidence="13">
    <location>
        <begin position="2"/>
        <end position="289"/>
    </location>
</feature>
<sequence>MSVTVVGSLNEDVVVTVDRLPGRGETVIGSSVAVLPGGKGANQAAAAGRLGTGVHMVGRVGTDPAAGRQLAALADARVNVGRVHRTEGVPTGTATIPVEADGGENLIVVVPGANAELTPADVDVESVHRAGVLLLQLETPLDTVRAAAAATRGTVVLNPAPSQPLPADLLARVDVLVPNEHELRRLAGAPPGDLSPAELAELARGLGVRSAVVTLGARGALVVPADGPALVQGPPPVRPVDTTGAGDCLCGALSSALDRGETLADAVRYAVTAAALSTTGPGARGALPDDDEVRALLAQTPAATPVG</sequence>
<evidence type="ECO:0000256" key="1">
    <source>
        <dbReference type="ARBA" id="ARBA00005380"/>
    </source>
</evidence>
<dbReference type="PROSITE" id="PS00584">
    <property type="entry name" value="PFKB_KINASES_2"/>
    <property type="match status" value="1"/>
</dbReference>
<dbReference type="AlphaFoldDB" id="A0A098Y6K2"/>
<dbReference type="SUPFAM" id="SSF53613">
    <property type="entry name" value="Ribokinase-like"/>
    <property type="match status" value="1"/>
</dbReference>
<comment type="caution">
    <text evidence="14">The sequence shown here is derived from an EMBL/GenBank/DDBJ whole genome shotgun (WGS) entry which is preliminary data.</text>
</comment>
<dbReference type="HAMAP" id="MF_01987">
    <property type="entry name" value="Ribokinase"/>
    <property type="match status" value="1"/>
</dbReference>
<evidence type="ECO:0000256" key="11">
    <source>
        <dbReference type="ARBA" id="ARBA00023277"/>
    </source>
</evidence>
<feature type="binding site" evidence="12">
    <location>
        <position position="282"/>
    </location>
    <ligand>
        <name>K(+)</name>
        <dbReference type="ChEBI" id="CHEBI:29103"/>
    </ligand>
</feature>
<evidence type="ECO:0000256" key="10">
    <source>
        <dbReference type="ARBA" id="ARBA00022958"/>
    </source>
</evidence>
<feature type="binding site" evidence="12">
    <location>
        <position position="138"/>
    </location>
    <ligand>
        <name>substrate</name>
    </ligand>
</feature>
<keyword evidence="8 12" id="KW-0067">ATP-binding</keyword>
<dbReference type="InterPro" id="IPR002173">
    <property type="entry name" value="Carboh/pur_kinase_PfkB_CS"/>
</dbReference>
<comment type="subunit">
    <text evidence="12">Homodimer.</text>
</comment>
<dbReference type="EC" id="2.7.1.15" evidence="2 12"/>
<dbReference type="InterPro" id="IPR011611">
    <property type="entry name" value="PfkB_dom"/>
</dbReference>
<dbReference type="InterPro" id="IPR002139">
    <property type="entry name" value="Ribo/fructo_kinase"/>
</dbReference>
<accession>A0A098Y6K2</accession>
<dbReference type="PANTHER" id="PTHR10584">
    <property type="entry name" value="SUGAR KINASE"/>
    <property type="match status" value="1"/>
</dbReference>
<evidence type="ECO:0000313" key="14">
    <source>
        <dbReference type="EMBL" id="KGH46082.1"/>
    </source>
</evidence>
<evidence type="ECO:0000256" key="6">
    <source>
        <dbReference type="ARBA" id="ARBA00022741"/>
    </source>
</evidence>
<keyword evidence="15" id="KW-1185">Reference proteome</keyword>
<dbReference type="EMBL" id="JPMX01000058">
    <property type="protein sequence ID" value="KGH46082.1"/>
    <property type="molecule type" value="Genomic_DNA"/>
</dbReference>
<dbReference type="PRINTS" id="PR00990">
    <property type="entry name" value="RIBOKINASE"/>
</dbReference>
<dbReference type="InterPro" id="IPR029056">
    <property type="entry name" value="Ribokinase-like"/>
</dbReference>